<keyword evidence="1" id="KW-0812">Transmembrane</keyword>
<dbReference type="Proteomes" id="UP000824105">
    <property type="component" value="Unassembled WGS sequence"/>
</dbReference>
<organism evidence="2 3">
    <name type="scientific">Candidatus Gemmiger avistercoris</name>
    <dbReference type="NCBI Taxonomy" id="2838606"/>
    <lineage>
        <taxon>Bacteria</taxon>
        <taxon>Bacillati</taxon>
        <taxon>Bacillota</taxon>
        <taxon>Clostridia</taxon>
        <taxon>Eubacteriales</taxon>
        <taxon>Gemmiger</taxon>
    </lineage>
</organism>
<evidence type="ECO:0000313" key="3">
    <source>
        <dbReference type="Proteomes" id="UP000824105"/>
    </source>
</evidence>
<proteinExistence type="predicted"/>
<name>A0A9D2FKK9_9FIRM</name>
<evidence type="ECO:0000256" key="1">
    <source>
        <dbReference type="SAM" id="Phobius"/>
    </source>
</evidence>
<keyword evidence="1" id="KW-1133">Transmembrane helix</keyword>
<accession>A0A9D2FKK9</accession>
<reference evidence="2" key="1">
    <citation type="journal article" date="2021" name="PeerJ">
        <title>Extensive microbial diversity within the chicken gut microbiome revealed by metagenomics and culture.</title>
        <authorList>
            <person name="Gilroy R."/>
            <person name="Ravi A."/>
            <person name="Getino M."/>
            <person name="Pursley I."/>
            <person name="Horton D.L."/>
            <person name="Alikhan N.F."/>
            <person name="Baker D."/>
            <person name="Gharbi K."/>
            <person name="Hall N."/>
            <person name="Watson M."/>
            <person name="Adriaenssens E.M."/>
            <person name="Foster-Nyarko E."/>
            <person name="Jarju S."/>
            <person name="Secka A."/>
            <person name="Antonio M."/>
            <person name="Oren A."/>
            <person name="Chaudhuri R.R."/>
            <person name="La Ragione R."/>
            <person name="Hildebrand F."/>
            <person name="Pallen M.J."/>
        </authorList>
    </citation>
    <scope>NUCLEOTIDE SEQUENCE</scope>
    <source>
        <strain evidence="2">CHK188-11489</strain>
    </source>
</reference>
<keyword evidence="1" id="KW-0472">Membrane</keyword>
<dbReference type="AlphaFoldDB" id="A0A9D2FKK9"/>
<gene>
    <name evidence="2" type="ORF">H9724_07060</name>
</gene>
<protein>
    <submittedName>
        <fullName evidence="2">Zinc ribbon domain-containing protein</fullName>
    </submittedName>
</protein>
<evidence type="ECO:0000313" key="2">
    <source>
        <dbReference type="EMBL" id="HIZ62508.1"/>
    </source>
</evidence>
<reference evidence="2" key="2">
    <citation type="submission" date="2021-04" db="EMBL/GenBank/DDBJ databases">
        <authorList>
            <person name="Gilroy R."/>
        </authorList>
    </citation>
    <scope>NUCLEOTIDE SEQUENCE</scope>
    <source>
        <strain evidence="2">CHK188-11489</strain>
    </source>
</reference>
<feature type="transmembrane region" description="Helical" evidence="1">
    <location>
        <begin position="47"/>
        <end position="68"/>
    </location>
</feature>
<comment type="caution">
    <text evidence="2">The sequence shown here is derived from an EMBL/GenBank/DDBJ whole genome shotgun (WGS) entry which is preliminary data.</text>
</comment>
<dbReference type="EMBL" id="DXBF01000055">
    <property type="protein sequence ID" value="HIZ62508.1"/>
    <property type="molecule type" value="Genomic_DNA"/>
</dbReference>
<sequence length="327" mass="34960">MKHCPKCGAACPRPGQKFCAQCGAPLSDMPPQAPAWPPAGAVRRKRLLVGGAAAVAVLLALAGLVWWLNRGGGPAEPADAPATPAPIVTAETAEAASAELDPTRLYLEGLPVVEGMKITADGVQVPYTVDTQGRPTLDQKDILKGNTLLRAILPQGTGYLTSVALVSRPGNQTASFGALTACDADGLQAPDDEFLQTLLRLYYRSLLTAYNSGKVEDLCFSTDLNDQSWEEAIVGGAYNGVAYAVDRCDIWFTAEGLVRGEDVVTLNAQTSWTGTDRDTGEDTAGSEYMTFQIIWRDGMWQVDRWANCTGQDYQNGVLRLSSDRISS</sequence>